<organism evidence="1 2">
    <name type="scientific">Solanum commersonii</name>
    <name type="common">Commerson's wild potato</name>
    <name type="synonym">Commerson's nightshade</name>
    <dbReference type="NCBI Taxonomy" id="4109"/>
    <lineage>
        <taxon>Eukaryota</taxon>
        <taxon>Viridiplantae</taxon>
        <taxon>Streptophyta</taxon>
        <taxon>Embryophyta</taxon>
        <taxon>Tracheophyta</taxon>
        <taxon>Spermatophyta</taxon>
        <taxon>Magnoliopsida</taxon>
        <taxon>eudicotyledons</taxon>
        <taxon>Gunneridae</taxon>
        <taxon>Pentapetalae</taxon>
        <taxon>asterids</taxon>
        <taxon>lamiids</taxon>
        <taxon>Solanales</taxon>
        <taxon>Solanaceae</taxon>
        <taxon>Solanoideae</taxon>
        <taxon>Solaneae</taxon>
        <taxon>Solanum</taxon>
    </lineage>
</organism>
<accession>A0A9J5XBV7</accession>
<dbReference type="Proteomes" id="UP000824120">
    <property type="component" value="Chromosome 9"/>
</dbReference>
<comment type="caution">
    <text evidence="1">The sequence shown here is derived from an EMBL/GenBank/DDBJ whole genome shotgun (WGS) entry which is preliminary data.</text>
</comment>
<gene>
    <name evidence="1" type="ORF">H5410_045676</name>
</gene>
<proteinExistence type="predicted"/>
<protein>
    <submittedName>
        <fullName evidence="1">Uncharacterized protein</fullName>
    </submittedName>
</protein>
<dbReference type="EMBL" id="JACXVP010000009">
    <property type="protein sequence ID" value="KAG5585242.1"/>
    <property type="molecule type" value="Genomic_DNA"/>
</dbReference>
<name>A0A9J5XBV7_SOLCO</name>
<keyword evidence="2" id="KW-1185">Reference proteome</keyword>
<sequence>MGFTRSHSSWVLKTVSEDLATNPVKSKLSSSTSVSITKLHAAPENLVEMHTNVKDVSKETGVDVARILLRLDQIMKEAIKIATKEEEWRRPTSNLGKIKSFSFQVSHKTLSKVERKILKTHIVWRASSRSRPLDGIVLLHGTIRRRVDFSFHRLFDLLPSGLRILEQRAEFVLSANHQRFLAMLMLQLLHSFQPFCSFFHLHVHASTKTLDT</sequence>
<evidence type="ECO:0000313" key="2">
    <source>
        <dbReference type="Proteomes" id="UP000824120"/>
    </source>
</evidence>
<evidence type="ECO:0000313" key="1">
    <source>
        <dbReference type="EMBL" id="KAG5585242.1"/>
    </source>
</evidence>
<dbReference type="AlphaFoldDB" id="A0A9J5XBV7"/>
<reference evidence="1 2" key="1">
    <citation type="submission" date="2020-09" db="EMBL/GenBank/DDBJ databases">
        <title>De no assembly of potato wild relative species, Solanum commersonii.</title>
        <authorList>
            <person name="Cho K."/>
        </authorList>
    </citation>
    <scope>NUCLEOTIDE SEQUENCE [LARGE SCALE GENOMIC DNA]</scope>
    <source>
        <strain evidence="1">LZ3.2</strain>
        <tissue evidence="1">Leaf</tissue>
    </source>
</reference>